<dbReference type="eggNOG" id="COG0561">
    <property type="taxonomic scope" value="Bacteria"/>
</dbReference>
<dbReference type="RefSeq" id="WP_074486286.1">
    <property type="nucleotide sequence ID" value="NZ_FMXP01000022.1"/>
</dbReference>
<dbReference type="Pfam" id="PF08282">
    <property type="entry name" value="Hydrolase_3"/>
    <property type="match status" value="1"/>
</dbReference>
<keyword evidence="2" id="KW-1185">Reference proteome</keyword>
<gene>
    <name evidence="1" type="ORF">SAMN02910293_01596</name>
</gene>
<dbReference type="GO" id="GO:0000287">
    <property type="term" value="F:magnesium ion binding"/>
    <property type="evidence" value="ECO:0007669"/>
    <property type="project" value="TreeGrafter"/>
</dbReference>
<dbReference type="EMBL" id="FMXP01000022">
    <property type="protein sequence ID" value="SDB32212.1"/>
    <property type="molecule type" value="Genomic_DNA"/>
</dbReference>
<dbReference type="SUPFAM" id="SSF56784">
    <property type="entry name" value="HAD-like"/>
    <property type="match status" value="1"/>
</dbReference>
<dbReference type="Gene3D" id="3.30.1240.10">
    <property type="match status" value="1"/>
</dbReference>
<dbReference type="SFLD" id="SFLDG01144">
    <property type="entry name" value="C2.B.4:_PGP_Like"/>
    <property type="match status" value="1"/>
</dbReference>
<dbReference type="NCBIfam" id="TIGR01484">
    <property type="entry name" value="HAD-SF-IIB"/>
    <property type="match status" value="1"/>
</dbReference>
<sequence>MSVKVVATDMDGTFLNSQNDYDRERFYRLFEKMHSRGIRFVSISGNQYYQIKSFFPGLEDQITFVGENGAYFVENGQFLKSHRLTEETVRIVLDYLKERELDDELVLCGEAAAYILKKSSQKAKDFFAIYYYRLEEVESFDVLPDDHFMKFSFNTPEEDTLEIVDKLNSLLGDQVQAVTSGHGNIDVIAKGIHKGSAMAYLLDHWGLTPNQLAAFGDGGNDVEMLELAKYSYAMANGSDDVKDAAAHLAPSNDDSGVVAMVEELLNEK</sequence>
<dbReference type="InterPro" id="IPR036412">
    <property type="entry name" value="HAD-like_sf"/>
</dbReference>
<organism evidence="1 2">
    <name type="scientific">Streptococcus henryi</name>
    <dbReference type="NCBI Taxonomy" id="439219"/>
    <lineage>
        <taxon>Bacteria</taxon>
        <taxon>Bacillati</taxon>
        <taxon>Bacillota</taxon>
        <taxon>Bacilli</taxon>
        <taxon>Lactobacillales</taxon>
        <taxon>Streptococcaceae</taxon>
        <taxon>Streptococcus</taxon>
    </lineage>
</organism>
<dbReference type="PANTHER" id="PTHR10000:SF53">
    <property type="entry name" value="5-AMINO-6-(5-PHOSPHO-D-RIBITYLAMINO)URACIL PHOSPHATASE YBJI-RELATED"/>
    <property type="match status" value="1"/>
</dbReference>
<protein>
    <recommendedName>
        <fullName evidence="3">Sugar-phosphatase</fullName>
    </recommendedName>
</protein>
<dbReference type="STRING" id="439219.SAMN02910293_01596"/>
<dbReference type="GO" id="GO:0005829">
    <property type="term" value="C:cytosol"/>
    <property type="evidence" value="ECO:0007669"/>
    <property type="project" value="TreeGrafter"/>
</dbReference>
<dbReference type="CDD" id="cd07518">
    <property type="entry name" value="HAD_YbiV-Like"/>
    <property type="match status" value="1"/>
</dbReference>
<proteinExistence type="predicted"/>
<accession>A0A1G6CHG6</accession>
<name>A0A1G6CHG6_9STRE</name>
<reference evidence="1 2" key="1">
    <citation type="submission" date="2016-10" db="EMBL/GenBank/DDBJ databases">
        <authorList>
            <person name="de Groot N.N."/>
        </authorList>
    </citation>
    <scope>NUCLEOTIDE SEQUENCE [LARGE SCALE GENOMIC DNA]</scope>
    <source>
        <strain evidence="1 2">A-4</strain>
    </source>
</reference>
<dbReference type="Proteomes" id="UP000182508">
    <property type="component" value="Unassembled WGS sequence"/>
</dbReference>
<evidence type="ECO:0000313" key="2">
    <source>
        <dbReference type="Proteomes" id="UP000182508"/>
    </source>
</evidence>
<dbReference type="PANTHER" id="PTHR10000">
    <property type="entry name" value="PHOSPHOSERINE PHOSPHATASE"/>
    <property type="match status" value="1"/>
</dbReference>
<dbReference type="AlphaFoldDB" id="A0A1G6CHG6"/>
<dbReference type="Gene3D" id="3.40.50.1000">
    <property type="entry name" value="HAD superfamily/HAD-like"/>
    <property type="match status" value="1"/>
</dbReference>
<dbReference type="SFLD" id="SFLDG01140">
    <property type="entry name" value="C2.B:_Phosphomannomutase_and_P"/>
    <property type="match status" value="1"/>
</dbReference>
<dbReference type="SFLD" id="SFLDS00003">
    <property type="entry name" value="Haloacid_Dehalogenase"/>
    <property type="match status" value="1"/>
</dbReference>
<dbReference type="PROSITE" id="PS01229">
    <property type="entry name" value="COF_2"/>
    <property type="match status" value="1"/>
</dbReference>
<dbReference type="InterPro" id="IPR023214">
    <property type="entry name" value="HAD_sf"/>
</dbReference>
<evidence type="ECO:0000313" key="1">
    <source>
        <dbReference type="EMBL" id="SDB32212.1"/>
    </source>
</evidence>
<dbReference type="InterPro" id="IPR006379">
    <property type="entry name" value="HAD-SF_hydro_IIB"/>
</dbReference>
<dbReference type="NCBIfam" id="TIGR00099">
    <property type="entry name" value="Cof-subfamily"/>
    <property type="match status" value="1"/>
</dbReference>
<dbReference type="InterPro" id="IPR000150">
    <property type="entry name" value="Cof"/>
</dbReference>
<evidence type="ECO:0008006" key="3">
    <source>
        <dbReference type="Google" id="ProtNLM"/>
    </source>
</evidence>
<dbReference type="GO" id="GO:0016791">
    <property type="term" value="F:phosphatase activity"/>
    <property type="evidence" value="ECO:0007669"/>
    <property type="project" value="UniProtKB-ARBA"/>
</dbReference>